<protein>
    <submittedName>
        <fullName evidence="7">Uncharacterized protein</fullName>
    </submittedName>
</protein>
<keyword evidence="3" id="KW-0731">Sigma factor</keyword>
<evidence type="ECO:0000313" key="8">
    <source>
        <dbReference type="Proteomes" id="UP000179243"/>
    </source>
</evidence>
<dbReference type="GO" id="GO:0003677">
    <property type="term" value="F:DNA binding"/>
    <property type="evidence" value="ECO:0007669"/>
    <property type="project" value="InterPro"/>
</dbReference>
<accession>A0A1F7F335</accession>
<proteinExistence type="inferred from homology"/>
<feature type="domain" description="RNA polymerase sigma factor 70 region 4 type 2" evidence="6">
    <location>
        <begin position="111"/>
        <end position="146"/>
    </location>
</feature>
<dbReference type="SUPFAM" id="SSF88659">
    <property type="entry name" value="Sigma3 and sigma4 domains of RNA polymerase sigma factors"/>
    <property type="match status" value="1"/>
</dbReference>
<dbReference type="Pfam" id="PF08281">
    <property type="entry name" value="Sigma70_r4_2"/>
    <property type="match status" value="1"/>
</dbReference>
<dbReference type="EMBL" id="MFYX01000136">
    <property type="protein sequence ID" value="OGK00972.1"/>
    <property type="molecule type" value="Genomic_DNA"/>
</dbReference>
<organism evidence="7 8">
    <name type="scientific">Candidatus Raymondbacteria bacterium RIFOXYD12_FULL_49_13</name>
    <dbReference type="NCBI Taxonomy" id="1817890"/>
    <lineage>
        <taxon>Bacteria</taxon>
        <taxon>Raymondiibacteriota</taxon>
    </lineage>
</organism>
<evidence type="ECO:0000256" key="2">
    <source>
        <dbReference type="ARBA" id="ARBA00023015"/>
    </source>
</evidence>
<dbReference type="InterPro" id="IPR036388">
    <property type="entry name" value="WH-like_DNA-bd_sf"/>
</dbReference>
<evidence type="ECO:0000256" key="4">
    <source>
        <dbReference type="ARBA" id="ARBA00023163"/>
    </source>
</evidence>
<keyword evidence="4" id="KW-0804">Transcription</keyword>
<reference evidence="7 8" key="1">
    <citation type="journal article" date="2016" name="Nat. Commun.">
        <title>Thousands of microbial genomes shed light on interconnected biogeochemical processes in an aquifer system.</title>
        <authorList>
            <person name="Anantharaman K."/>
            <person name="Brown C.T."/>
            <person name="Hug L.A."/>
            <person name="Sharon I."/>
            <person name="Castelle C.J."/>
            <person name="Probst A.J."/>
            <person name="Thomas B.C."/>
            <person name="Singh A."/>
            <person name="Wilkins M.J."/>
            <person name="Karaoz U."/>
            <person name="Brodie E.L."/>
            <person name="Williams K.H."/>
            <person name="Hubbard S.S."/>
            <person name="Banfield J.F."/>
        </authorList>
    </citation>
    <scope>NUCLEOTIDE SEQUENCE [LARGE SCALE GENOMIC DNA]</scope>
</reference>
<dbReference type="SUPFAM" id="SSF88946">
    <property type="entry name" value="Sigma2 domain of RNA polymerase sigma factors"/>
    <property type="match status" value="1"/>
</dbReference>
<evidence type="ECO:0000256" key="1">
    <source>
        <dbReference type="ARBA" id="ARBA00010641"/>
    </source>
</evidence>
<dbReference type="PANTHER" id="PTHR43133">
    <property type="entry name" value="RNA POLYMERASE ECF-TYPE SIGMA FACTO"/>
    <property type="match status" value="1"/>
</dbReference>
<evidence type="ECO:0000259" key="5">
    <source>
        <dbReference type="Pfam" id="PF04542"/>
    </source>
</evidence>
<dbReference type="InterPro" id="IPR013325">
    <property type="entry name" value="RNA_pol_sigma_r2"/>
</dbReference>
<dbReference type="InterPro" id="IPR014284">
    <property type="entry name" value="RNA_pol_sigma-70_dom"/>
</dbReference>
<dbReference type="PANTHER" id="PTHR43133:SF51">
    <property type="entry name" value="RNA POLYMERASE SIGMA FACTOR"/>
    <property type="match status" value="1"/>
</dbReference>
<dbReference type="InterPro" id="IPR013324">
    <property type="entry name" value="RNA_pol_sigma_r3/r4-like"/>
</dbReference>
<evidence type="ECO:0000259" key="6">
    <source>
        <dbReference type="Pfam" id="PF08281"/>
    </source>
</evidence>
<comment type="caution">
    <text evidence="7">The sequence shown here is derived from an EMBL/GenBank/DDBJ whole genome shotgun (WGS) entry which is preliminary data.</text>
</comment>
<dbReference type="GO" id="GO:0006352">
    <property type="term" value="P:DNA-templated transcription initiation"/>
    <property type="evidence" value="ECO:0007669"/>
    <property type="project" value="InterPro"/>
</dbReference>
<evidence type="ECO:0000313" key="7">
    <source>
        <dbReference type="EMBL" id="OGK00972.1"/>
    </source>
</evidence>
<name>A0A1F7F335_UNCRA</name>
<sequence length="181" mass="21448">MVRRSIEELYQQFSKPVYRTCLRYTGQQADAEDLTHDVFIKVQSNIDRFRGQCDIFTWIYRIAVNECLHFLRRKKHNERLEDLPEHRLLVEGPEKKIDARLALEEIFKLFDERTRALVFMVYLEGMTQEEAADALEISRRAAVKRLTAFRTRIEKHGKKEQWLTIIVIFLIISSKPFCAAA</sequence>
<dbReference type="InterPro" id="IPR007627">
    <property type="entry name" value="RNA_pol_sigma70_r2"/>
</dbReference>
<dbReference type="InterPro" id="IPR013249">
    <property type="entry name" value="RNA_pol_sigma70_r4_t2"/>
</dbReference>
<gene>
    <name evidence="7" type="ORF">A2519_17070</name>
</gene>
<comment type="similarity">
    <text evidence="1">Belongs to the sigma-70 factor family. ECF subfamily.</text>
</comment>
<evidence type="ECO:0000256" key="3">
    <source>
        <dbReference type="ARBA" id="ARBA00023082"/>
    </source>
</evidence>
<dbReference type="NCBIfam" id="TIGR02937">
    <property type="entry name" value="sigma70-ECF"/>
    <property type="match status" value="1"/>
</dbReference>
<feature type="domain" description="RNA polymerase sigma-70 region 2" evidence="5">
    <location>
        <begin position="9"/>
        <end position="75"/>
    </location>
</feature>
<dbReference type="Gene3D" id="1.10.1740.10">
    <property type="match status" value="1"/>
</dbReference>
<dbReference type="Pfam" id="PF04542">
    <property type="entry name" value="Sigma70_r2"/>
    <property type="match status" value="1"/>
</dbReference>
<dbReference type="AlphaFoldDB" id="A0A1F7F335"/>
<dbReference type="GO" id="GO:0016987">
    <property type="term" value="F:sigma factor activity"/>
    <property type="evidence" value="ECO:0007669"/>
    <property type="project" value="UniProtKB-KW"/>
</dbReference>
<dbReference type="Proteomes" id="UP000179243">
    <property type="component" value="Unassembled WGS sequence"/>
</dbReference>
<dbReference type="InterPro" id="IPR039425">
    <property type="entry name" value="RNA_pol_sigma-70-like"/>
</dbReference>
<keyword evidence="2" id="KW-0805">Transcription regulation</keyword>
<dbReference type="Gene3D" id="1.10.10.10">
    <property type="entry name" value="Winged helix-like DNA-binding domain superfamily/Winged helix DNA-binding domain"/>
    <property type="match status" value="1"/>
</dbReference>